<dbReference type="GO" id="GO:0005759">
    <property type="term" value="C:mitochondrial matrix"/>
    <property type="evidence" value="ECO:0007669"/>
    <property type="project" value="UniProtKB-ARBA"/>
</dbReference>
<dbReference type="InterPro" id="IPR029063">
    <property type="entry name" value="SAM-dependent_MTases_sf"/>
</dbReference>
<keyword evidence="3" id="KW-0698">rRNA processing</keyword>
<dbReference type="InterPro" id="IPR015507">
    <property type="entry name" value="rRNA-MeTfrase_E"/>
</dbReference>
<comment type="subcellular location">
    <subcellularLocation>
        <location evidence="1">Mitochondrion</location>
    </subcellularLocation>
</comment>
<evidence type="ECO:0000256" key="2">
    <source>
        <dbReference type="ARBA" id="ARBA00009258"/>
    </source>
</evidence>
<keyword evidence="6 10" id="KW-0949">S-adenosyl-L-methionine</keyword>
<evidence type="ECO:0000313" key="12">
    <source>
        <dbReference type="EMBL" id="KNC31640.1"/>
    </source>
</evidence>
<evidence type="ECO:0000256" key="5">
    <source>
        <dbReference type="ARBA" id="ARBA00022679"/>
    </source>
</evidence>
<evidence type="ECO:0000256" key="4">
    <source>
        <dbReference type="ARBA" id="ARBA00022603"/>
    </source>
</evidence>
<proteinExistence type="inferred from homology"/>
<dbReference type="FunFam" id="3.40.50.150:FF:000129">
    <property type="entry name" value="Mitochondrial rRNA methyltransferase 2"/>
    <property type="match status" value="1"/>
</dbReference>
<evidence type="ECO:0000256" key="3">
    <source>
        <dbReference type="ARBA" id="ARBA00022552"/>
    </source>
</evidence>
<dbReference type="Proteomes" id="UP000037069">
    <property type="component" value="Unassembled WGS sequence"/>
</dbReference>
<organism evidence="12 13">
    <name type="scientific">Lucilia cuprina</name>
    <name type="common">Green bottle fly</name>
    <name type="synonym">Australian sheep blowfly</name>
    <dbReference type="NCBI Taxonomy" id="7375"/>
    <lineage>
        <taxon>Eukaryota</taxon>
        <taxon>Metazoa</taxon>
        <taxon>Ecdysozoa</taxon>
        <taxon>Arthropoda</taxon>
        <taxon>Hexapoda</taxon>
        <taxon>Insecta</taxon>
        <taxon>Pterygota</taxon>
        <taxon>Neoptera</taxon>
        <taxon>Endopterygota</taxon>
        <taxon>Diptera</taxon>
        <taxon>Brachycera</taxon>
        <taxon>Muscomorpha</taxon>
        <taxon>Oestroidea</taxon>
        <taxon>Calliphoridae</taxon>
        <taxon>Luciliinae</taxon>
        <taxon>Lucilia</taxon>
    </lineage>
</organism>
<dbReference type="SUPFAM" id="SSF53335">
    <property type="entry name" value="S-adenosyl-L-methionine-dependent methyltransferases"/>
    <property type="match status" value="1"/>
</dbReference>
<comment type="caution">
    <text evidence="12">The sequence shown here is derived from an EMBL/GenBank/DDBJ whole genome shotgun (WGS) entry which is preliminary data.</text>
</comment>
<evidence type="ECO:0000256" key="7">
    <source>
        <dbReference type="ARBA" id="ARBA00022946"/>
    </source>
</evidence>
<dbReference type="GO" id="GO:0008650">
    <property type="term" value="F:rRNA (uridine-2'-O-)-methyltransferase activity"/>
    <property type="evidence" value="ECO:0007669"/>
    <property type="project" value="TreeGrafter"/>
</dbReference>
<dbReference type="EMBL" id="JRES01000405">
    <property type="protein sequence ID" value="KNC31640.1"/>
    <property type="molecule type" value="Genomic_DNA"/>
</dbReference>
<keyword evidence="4 12" id="KW-0489">Methyltransferase</keyword>
<dbReference type="InterPro" id="IPR002877">
    <property type="entry name" value="RNA_MeTrfase_FtsJ_dom"/>
</dbReference>
<dbReference type="GO" id="GO:1902775">
    <property type="term" value="P:mitochondrial large ribosomal subunit assembly"/>
    <property type="evidence" value="ECO:0007669"/>
    <property type="project" value="UniProtKB-ARBA"/>
</dbReference>
<evidence type="ECO:0000259" key="11">
    <source>
        <dbReference type="Pfam" id="PF01728"/>
    </source>
</evidence>
<dbReference type="OMA" id="HRQTDHL"/>
<keyword evidence="7" id="KW-0809">Transit peptide</keyword>
<keyword evidence="5 12" id="KW-0808">Transferase</keyword>
<protein>
    <recommendedName>
        <fullName evidence="9">rRNA methyltransferase 2, mitochondrial</fullName>
    </recommendedName>
</protein>
<evidence type="ECO:0000256" key="8">
    <source>
        <dbReference type="ARBA" id="ARBA00023128"/>
    </source>
</evidence>
<name>A0A0L0CHB3_LUCCU</name>
<reference evidence="12 13" key="1">
    <citation type="journal article" date="2015" name="Nat. Commun.">
        <title>Lucilia cuprina genome unlocks parasitic fly biology to underpin future interventions.</title>
        <authorList>
            <person name="Anstead C.A."/>
            <person name="Korhonen P.K."/>
            <person name="Young N.D."/>
            <person name="Hall R.S."/>
            <person name="Jex A.R."/>
            <person name="Murali S.C."/>
            <person name="Hughes D.S."/>
            <person name="Lee S.F."/>
            <person name="Perry T."/>
            <person name="Stroehlein A.J."/>
            <person name="Ansell B.R."/>
            <person name="Breugelmans B."/>
            <person name="Hofmann A."/>
            <person name="Qu J."/>
            <person name="Dugan S."/>
            <person name="Lee S.L."/>
            <person name="Chao H."/>
            <person name="Dinh H."/>
            <person name="Han Y."/>
            <person name="Doddapaneni H.V."/>
            <person name="Worley K.C."/>
            <person name="Muzny D.M."/>
            <person name="Ioannidis P."/>
            <person name="Waterhouse R.M."/>
            <person name="Zdobnov E.M."/>
            <person name="James P.J."/>
            <person name="Bagnall N.H."/>
            <person name="Kotze A.C."/>
            <person name="Gibbs R.A."/>
            <person name="Richards S."/>
            <person name="Batterham P."/>
            <person name="Gasser R.B."/>
        </authorList>
    </citation>
    <scope>NUCLEOTIDE SEQUENCE [LARGE SCALE GENOMIC DNA]</scope>
    <source>
        <strain evidence="12 13">LS</strain>
        <tissue evidence="12">Full body</tissue>
    </source>
</reference>
<comment type="similarity">
    <text evidence="2">Belongs to the class I-like SAM-binding methyltransferase superfamily. RNA methyltransferase RlmE family.</text>
</comment>
<keyword evidence="13" id="KW-1185">Reference proteome</keyword>
<evidence type="ECO:0000313" key="13">
    <source>
        <dbReference type="Proteomes" id="UP000037069"/>
    </source>
</evidence>
<dbReference type="PANTHER" id="PTHR10920:SF18">
    <property type="entry name" value="RRNA METHYLTRANSFERASE 2, MITOCHONDRIAL"/>
    <property type="match status" value="1"/>
</dbReference>
<dbReference type="OrthoDB" id="20105at2759"/>
<evidence type="ECO:0000256" key="6">
    <source>
        <dbReference type="ARBA" id="ARBA00022691"/>
    </source>
</evidence>
<dbReference type="Pfam" id="PF01728">
    <property type="entry name" value="FtsJ"/>
    <property type="match status" value="1"/>
</dbReference>
<dbReference type="AlphaFoldDB" id="A0A0L0CHB3"/>
<dbReference type="InterPro" id="IPR050082">
    <property type="entry name" value="RNA_methyltr_RlmE"/>
</dbReference>
<dbReference type="Gene3D" id="3.40.50.150">
    <property type="entry name" value="Vaccinia Virus protein VP39"/>
    <property type="match status" value="1"/>
</dbReference>
<feature type="domain" description="Ribosomal RNA methyltransferase FtsJ" evidence="11">
    <location>
        <begin position="59"/>
        <end position="244"/>
    </location>
</feature>
<dbReference type="STRING" id="7375.A0A0L0CHB3"/>
<accession>A0A0L0CHB3</accession>
<evidence type="ECO:0000256" key="1">
    <source>
        <dbReference type="ARBA" id="ARBA00004173"/>
    </source>
</evidence>
<evidence type="ECO:0000256" key="10">
    <source>
        <dbReference type="PIRSR" id="PIRSR005461-1"/>
    </source>
</evidence>
<sequence>MEIVLKMSALVFKRSFCVYNTLRAKQIPNNLKGKSKSSQEWLTRQLADPYVEKAKMMNYRCRSAFKLLEIDEKYHIIKPGDTVIDCGAAPGSWTQIAVERSNANGNMENKPKGAVFSMDLLHFHAVPGATIFGGMDFTKPENQLRLKSALDGRKVNCVLSDMAPNATGVRMLDQEIIINLCYDVLRFALAMSAPQANFIVKVWDNGDVPKLEKDISRFYEKVKRVKPRASRGDSSEHFFVARGFKGLENVIKEQK</sequence>
<dbReference type="HAMAP" id="MF_01547">
    <property type="entry name" value="RNA_methyltr_E"/>
    <property type="match status" value="1"/>
</dbReference>
<feature type="active site" description="Proton acceptor" evidence="10">
    <location>
        <position position="201"/>
    </location>
</feature>
<evidence type="ECO:0000256" key="9">
    <source>
        <dbReference type="ARBA" id="ARBA00041184"/>
    </source>
</evidence>
<dbReference type="PANTHER" id="PTHR10920">
    <property type="entry name" value="RIBOSOMAL RNA METHYLTRANSFERASE"/>
    <property type="match status" value="1"/>
</dbReference>
<gene>
    <name evidence="12" type="ORF">FF38_11091</name>
</gene>
<dbReference type="PIRSF" id="PIRSF005461">
    <property type="entry name" value="23S_rRNA_mtase"/>
    <property type="match status" value="1"/>
</dbReference>
<keyword evidence="8" id="KW-0496">Mitochondrion</keyword>